<dbReference type="VEuPathDB" id="TrichDB:TRFO_29317"/>
<proteinExistence type="predicted"/>
<comment type="caution">
    <text evidence="1">The sequence shown here is derived from an EMBL/GenBank/DDBJ whole genome shotgun (WGS) entry which is preliminary data.</text>
</comment>
<dbReference type="EMBL" id="MLAK01000831">
    <property type="protein sequence ID" value="OHT03333.1"/>
    <property type="molecule type" value="Genomic_DNA"/>
</dbReference>
<dbReference type="Proteomes" id="UP000179807">
    <property type="component" value="Unassembled WGS sequence"/>
</dbReference>
<gene>
    <name evidence="1" type="ORF">TRFO_29317</name>
</gene>
<dbReference type="GeneID" id="94841419"/>
<sequence length="197" mass="22278">MSIFNKKDKKQNQMEEIEKQLRIIASTIRSKINPKASLYQSAYQALVVALTNGSKEEIIERAKKEYVAGQTLQLFQYAAQAADSLYGHCQQIFGENKDDRWIQEYLKMAELRELLGIYDFDAFVSKFPVPGVTAIKKREHPKMLDAQVPGYILYIAENNINDPATKEKLKNMFSSASATGPEAAPKSIPQLYPQVVV</sequence>
<dbReference type="RefSeq" id="XP_068356469.1">
    <property type="nucleotide sequence ID" value="XM_068506715.1"/>
</dbReference>
<keyword evidence="2" id="KW-1185">Reference proteome</keyword>
<name>A0A1J4K1I1_9EUKA</name>
<reference evidence="1" key="1">
    <citation type="submission" date="2016-10" db="EMBL/GenBank/DDBJ databases">
        <authorList>
            <person name="Benchimol M."/>
            <person name="Almeida L.G."/>
            <person name="Vasconcelos A.T."/>
            <person name="Perreira-Neves A."/>
            <person name="Rosa I.A."/>
            <person name="Tasca T."/>
            <person name="Bogo M.R."/>
            <person name="de Souza W."/>
        </authorList>
    </citation>
    <scope>NUCLEOTIDE SEQUENCE [LARGE SCALE GENOMIC DNA]</scope>
    <source>
        <strain evidence="1">K</strain>
    </source>
</reference>
<evidence type="ECO:0000313" key="1">
    <source>
        <dbReference type="EMBL" id="OHT03333.1"/>
    </source>
</evidence>
<organism evidence="1 2">
    <name type="scientific">Tritrichomonas foetus</name>
    <dbReference type="NCBI Taxonomy" id="1144522"/>
    <lineage>
        <taxon>Eukaryota</taxon>
        <taxon>Metamonada</taxon>
        <taxon>Parabasalia</taxon>
        <taxon>Tritrichomonadida</taxon>
        <taxon>Tritrichomonadidae</taxon>
        <taxon>Tritrichomonas</taxon>
    </lineage>
</organism>
<dbReference type="AlphaFoldDB" id="A0A1J4K1I1"/>
<evidence type="ECO:0000313" key="2">
    <source>
        <dbReference type="Proteomes" id="UP000179807"/>
    </source>
</evidence>
<protein>
    <submittedName>
        <fullName evidence="1">Uncharacterized protein</fullName>
    </submittedName>
</protein>
<accession>A0A1J4K1I1</accession>